<dbReference type="Pfam" id="PF13648">
    <property type="entry name" value="Lipocalin_4"/>
    <property type="match status" value="1"/>
</dbReference>
<dbReference type="AlphaFoldDB" id="A0A090VFI2"/>
<dbReference type="RefSeq" id="WP_042505302.1">
    <property type="nucleotide sequence ID" value="NZ_BBNQ01000012.1"/>
</dbReference>
<name>A0A090VFI2_9FLAO</name>
<evidence type="ECO:0000313" key="2">
    <source>
        <dbReference type="EMBL" id="GAL63510.1"/>
    </source>
</evidence>
<reference evidence="2 3" key="1">
    <citation type="journal article" date="2014" name="Genome Announc.">
        <title>Draft Genome Sequences of Marine Flavobacterium Algibacter lectus Strains SS8 and NR4.</title>
        <authorList>
            <person name="Takatani N."/>
            <person name="Nakanishi M."/>
            <person name="Meirelles P."/>
            <person name="Mino S."/>
            <person name="Suda W."/>
            <person name="Oshima K."/>
            <person name="Hattori M."/>
            <person name="Ohkuma M."/>
            <person name="Hosokawa M."/>
            <person name="Miyashita K."/>
            <person name="Thompson F.L."/>
            <person name="Niwa A."/>
            <person name="Sawabe T."/>
            <person name="Sawabe T."/>
        </authorList>
    </citation>
    <scope>NUCLEOTIDE SEQUENCE [LARGE SCALE GENOMIC DNA]</scope>
    <source>
        <strain evidence="2 3">JCM 19300</strain>
    </source>
</reference>
<organism evidence="2 3">
    <name type="scientific">Algibacter lectus</name>
    <dbReference type="NCBI Taxonomy" id="221126"/>
    <lineage>
        <taxon>Bacteria</taxon>
        <taxon>Pseudomonadati</taxon>
        <taxon>Bacteroidota</taxon>
        <taxon>Flavobacteriia</taxon>
        <taxon>Flavobacteriales</taxon>
        <taxon>Flavobacteriaceae</taxon>
        <taxon>Algibacter</taxon>
    </lineage>
</organism>
<comment type="caution">
    <text evidence="2">The sequence shown here is derived from an EMBL/GenBank/DDBJ whole genome shotgun (WGS) entry which is preliminary data.</text>
</comment>
<dbReference type="PROSITE" id="PS51257">
    <property type="entry name" value="PROKAR_LIPOPROTEIN"/>
    <property type="match status" value="1"/>
</dbReference>
<proteinExistence type="predicted"/>
<sequence length="120" mass="13566">MKDLLKIRSWMIYAFIFSLALFVSCEKDESKETPEQIATKEKLIGDWKLISSKVDGIFIGIEDFSYLKESFANFSPDNTYNVTYKKISNGSTSTSTLSGTYTVIGLNSVAFFNSISEINW</sequence>
<dbReference type="InterPro" id="IPR024311">
    <property type="entry name" value="Lipocalin-like"/>
</dbReference>
<evidence type="ECO:0000313" key="3">
    <source>
        <dbReference type="Proteomes" id="UP000029644"/>
    </source>
</evidence>
<accession>A0A090VFI2</accession>
<feature type="domain" description="Lipocalin-like" evidence="1">
    <location>
        <begin position="43"/>
        <end position="104"/>
    </location>
</feature>
<dbReference type="Proteomes" id="UP000029644">
    <property type="component" value="Unassembled WGS sequence"/>
</dbReference>
<evidence type="ECO:0000259" key="1">
    <source>
        <dbReference type="Pfam" id="PF13648"/>
    </source>
</evidence>
<gene>
    <name evidence="2" type="ORF">JCM19300_1859</name>
</gene>
<dbReference type="OrthoDB" id="1159893at2"/>
<dbReference type="EMBL" id="BBNQ01000012">
    <property type="protein sequence ID" value="GAL63510.1"/>
    <property type="molecule type" value="Genomic_DNA"/>
</dbReference>
<protein>
    <recommendedName>
        <fullName evidence="1">Lipocalin-like domain-containing protein</fullName>
    </recommendedName>
</protein>